<dbReference type="EMBL" id="FPHM01000081">
    <property type="protein sequence ID" value="SFV63764.1"/>
    <property type="molecule type" value="Genomic_DNA"/>
</dbReference>
<evidence type="ECO:0000313" key="1">
    <source>
        <dbReference type="EMBL" id="SFV63764.1"/>
    </source>
</evidence>
<proteinExistence type="predicted"/>
<organism evidence="1">
    <name type="scientific">hydrothermal vent metagenome</name>
    <dbReference type="NCBI Taxonomy" id="652676"/>
    <lineage>
        <taxon>unclassified sequences</taxon>
        <taxon>metagenomes</taxon>
        <taxon>ecological metagenomes</taxon>
    </lineage>
</organism>
<sequence length="52" mass="5872">MTKKLLTTLAVFLVLLVPVQSFAEESSETKTEWVEESMDFGTDSYDEDGCFC</sequence>
<protein>
    <submittedName>
        <fullName evidence="1">Uncharacterized protein</fullName>
    </submittedName>
</protein>
<reference evidence="1" key="1">
    <citation type="submission" date="2016-10" db="EMBL/GenBank/DDBJ databases">
        <authorList>
            <person name="de Groot N.N."/>
        </authorList>
    </citation>
    <scope>NUCLEOTIDE SEQUENCE</scope>
</reference>
<dbReference type="AlphaFoldDB" id="A0A1W1CDB9"/>
<accession>A0A1W1CDB9</accession>
<name>A0A1W1CDB9_9ZZZZ</name>
<gene>
    <name evidence="1" type="ORF">MNB_SV-13-1662</name>
</gene>